<evidence type="ECO:0000313" key="9">
    <source>
        <dbReference type="Proteomes" id="UP000198582"/>
    </source>
</evidence>
<keyword evidence="4 5" id="KW-0408">Iron</keyword>
<dbReference type="OrthoDB" id="9798157at2"/>
<name>A0A1H8X3K6_9PSEU</name>
<reference evidence="9" key="1">
    <citation type="submission" date="2016-10" db="EMBL/GenBank/DDBJ databases">
        <authorList>
            <person name="Varghese N."/>
            <person name="Submissions S."/>
        </authorList>
    </citation>
    <scope>NUCLEOTIDE SEQUENCE [LARGE SCALE GENOMIC DNA]</scope>
    <source>
        <strain evidence="9">DSM 44993</strain>
    </source>
</reference>
<keyword evidence="1" id="KW-0813">Transport</keyword>
<evidence type="ECO:0000256" key="6">
    <source>
        <dbReference type="SAM" id="MobiDB-lite"/>
    </source>
</evidence>
<dbReference type="RefSeq" id="WP_091617742.1">
    <property type="nucleotide sequence ID" value="NZ_FOEF01000006.1"/>
</dbReference>
<dbReference type="InterPro" id="IPR001486">
    <property type="entry name" value="Hemoglobin_trunc"/>
</dbReference>
<dbReference type="Proteomes" id="UP000198582">
    <property type="component" value="Unassembled WGS sequence"/>
</dbReference>
<accession>A0A1H8X3K6</accession>
<protein>
    <submittedName>
        <fullName evidence="8">Truncated hemoglobin YjbI</fullName>
    </submittedName>
</protein>
<dbReference type="Gene3D" id="1.10.490.10">
    <property type="entry name" value="Globins"/>
    <property type="match status" value="1"/>
</dbReference>
<dbReference type="GO" id="GO:0046872">
    <property type="term" value="F:metal ion binding"/>
    <property type="evidence" value="ECO:0007669"/>
    <property type="project" value="UniProtKB-KW"/>
</dbReference>
<dbReference type="SUPFAM" id="SSF54909">
    <property type="entry name" value="Dimeric alpha+beta barrel"/>
    <property type="match status" value="1"/>
</dbReference>
<keyword evidence="9" id="KW-1185">Reference proteome</keyword>
<dbReference type="CDD" id="cd14775">
    <property type="entry name" value="TrHb2_O-like"/>
    <property type="match status" value="1"/>
</dbReference>
<dbReference type="InterPro" id="IPR012292">
    <property type="entry name" value="Globin/Proto"/>
</dbReference>
<organism evidence="8 9">
    <name type="scientific">Amycolatopsis saalfeldensis</name>
    <dbReference type="NCBI Taxonomy" id="394193"/>
    <lineage>
        <taxon>Bacteria</taxon>
        <taxon>Bacillati</taxon>
        <taxon>Actinomycetota</taxon>
        <taxon>Actinomycetes</taxon>
        <taxon>Pseudonocardiales</taxon>
        <taxon>Pseudonocardiaceae</taxon>
        <taxon>Amycolatopsis</taxon>
    </lineage>
</organism>
<dbReference type="GO" id="GO:0019825">
    <property type="term" value="F:oxygen binding"/>
    <property type="evidence" value="ECO:0007669"/>
    <property type="project" value="InterPro"/>
</dbReference>
<keyword evidence="2 5" id="KW-0349">Heme</keyword>
<evidence type="ECO:0000256" key="3">
    <source>
        <dbReference type="ARBA" id="ARBA00022723"/>
    </source>
</evidence>
<dbReference type="STRING" id="394193.SAMN04489732_106232"/>
<evidence type="ECO:0000256" key="1">
    <source>
        <dbReference type="ARBA" id="ARBA00022448"/>
    </source>
</evidence>
<evidence type="ECO:0000256" key="4">
    <source>
        <dbReference type="ARBA" id="ARBA00023004"/>
    </source>
</evidence>
<dbReference type="Pfam" id="PF03992">
    <property type="entry name" value="ABM"/>
    <property type="match status" value="1"/>
</dbReference>
<evidence type="ECO:0000256" key="2">
    <source>
        <dbReference type="ARBA" id="ARBA00022617"/>
    </source>
</evidence>
<feature type="binding site" description="distal binding residue" evidence="5">
    <location>
        <position position="173"/>
    </location>
    <ligand>
        <name>heme</name>
        <dbReference type="ChEBI" id="CHEBI:30413"/>
    </ligand>
    <ligandPart>
        <name>Fe</name>
        <dbReference type="ChEBI" id="CHEBI:18248"/>
    </ligandPart>
</feature>
<dbReference type="AlphaFoldDB" id="A0A1H8X3K6"/>
<dbReference type="InterPro" id="IPR011008">
    <property type="entry name" value="Dimeric_a/b-barrel"/>
</dbReference>
<dbReference type="InterPro" id="IPR007138">
    <property type="entry name" value="ABM_dom"/>
</dbReference>
<dbReference type="InterPro" id="IPR009050">
    <property type="entry name" value="Globin-like_sf"/>
</dbReference>
<sequence length="256" mass="28260">MIVEYLRYTIPGDRAAAFEAAYAEAAVSLAKAPQCLGYDLSRCAEDPTRYILAIRWTSAKDHLEGFRGGPHFPAFFAAIRDYVGDLDEMRHYEPTAVAGQGGARPPTLYEWAGGGPALVRLTEVFYGHVLQDPLLEPVFRTMDAHHAEHVATWLGEVLGGPPDYTDHHGGHPHMIGRHLGRGITEEQRRRWVSLLLDAADEAGLPADPEFRASFAGYLEWGSRLAVLFSAPDAGPATDEPVPHWDWVRPPWQAPSS</sequence>
<proteinExistence type="predicted"/>
<dbReference type="SUPFAM" id="SSF46458">
    <property type="entry name" value="Globin-like"/>
    <property type="match status" value="1"/>
</dbReference>
<dbReference type="GO" id="GO:0020037">
    <property type="term" value="F:heme binding"/>
    <property type="evidence" value="ECO:0007669"/>
    <property type="project" value="InterPro"/>
</dbReference>
<evidence type="ECO:0000256" key="5">
    <source>
        <dbReference type="PIRSR" id="PIRSR601486-1"/>
    </source>
</evidence>
<evidence type="ECO:0000313" key="8">
    <source>
        <dbReference type="EMBL" id="SEP34421.1"/>
    </source>
</evidence>
<evidence type="ECO:0000259" key="7">
    <source>
        <dbReference type="PROSITE" id="PS51725"/>
    </source>
</evidence>
<feature type="region of interest" description="Disordered" evidence="6">
    <location>
        <begin position="235"/>
        <end position="256"/>
    </location>
</feature>
<keyword evidence="3 5" id="KW-0479">Metal-binding</keyword>
<feature type="binding site" description="distal binding residue" evidence="5">
    <location>
        <position position="149"/>
    </location>
    <ligand>
        <name>heme</name>
        <dbReference type="ChEBI" id="CHEBI:30413"/>
    </ligand>
    <ligandPart>
        <name>Fe</name>
        <dbReference type="ChEBI" id="CHEBI:18248"/>
    </ligandPart>
</feature>
<dbReference type="Gene3D" id="3.30.70.100">
    <property type="match status" value="1"/>
</dbReference>
<dbReference type="EMBL" id="FOEF01000006">
    <property type="protein sequence ID" value="SEP34421.1"/>
    <property type="molecule type" value="Genomic_DNA"/>
</dbReference>
<dbReference type="PROSITE" id="PS51725">
    <property type="entry name" value="ABM"/>
    <property type="match status" value="1"/>
</dbReference>
<gene>
    <name evidence="8" type="ORF">SAMN04489732_106232</name>
</gene>
<feature type="domain" description="ABM" evidence="7">
    <location>
        <begin position="2"/>
        <end position="92"/>
    </location>
</feature>
<dbReference type="Pfam" id="PF01152">
    <property type="entry name" value="Bac_globin"/>
    <property type="match status" value="1"/>
</dbReference>